<feature type="region of interest" description="Disordered" evidence="1">
    <location>
        <begin position="585"/>
        <end position="606"/>
    </location>
</feature>
<dbReference type="EMBL" id="FR799586">
    <property type="protein sequence ID" value="CBZ30526.1"/>
    <property type="molecule type" value="Genomic_DNA"/>
</dbReference>
<dbReference type="KEGG" id="lmi:LMXM_33_4110"/>
<evidence type="ECO:0000256" key="1">
    <source>
        <dbReference type="SAM" id="MobiDB-lite"/>
    </source>
</evidence>
<feature type="compositionally biased region" description="Polar residues" evidence="1">
    <location>
        <begin position="2056"/>
        <end position="2065"/>
    </location>
</feature>
<dbReference type="OrthoDB" id="68437at2759"/>
<feature type="compositionally biased region" description="Basic and acidic residues" evidence="1">
    <location>
        <begin position="678"/>
        <end position="689"/>
    </location>
</feature>
<evidence type="ECO:0000313" key="2">
    <source>
        <dbReference type="EMBL" id="CBZ30526.1"/>
    </source>
</evidence>
<evidence type="ECO:0000313" key="3">
    <source>
        <dbReference type="Proteomes" id="UP000007259"/>
    </source>
</evidence>
<protein>
    <submittedName>
        <fullName evidence="2">Uncharacterized protein</fullName>
    </submittedName>
</protein>
<sequence length="2597" mass="283034">MAGNASYVKQLLSTARMYRRPDMLHDIVCEVRDAETTTSRFSAELRVLCAEVAVELKQWSAAAELLKGLGAAQETRLLAVRRAFCEVLVSLHHVDENTSLTEDEKVQEYVVGAASALQALAEAVEVWPDSLDAVLTGIRTLWLIVSPLLSAGHEADVCDPVAFLATLHQQLHIGGGYTLVQWLVRAALCLRAAERHNDALTRFSAALEAAALMGNQRLFVQVLRLAAGVIFVKEKANVSSKTRSDLLPSYRSRPVHFAVLLTYLVLGGLLEVEACKEDLQSAYHTLSDVADVVQPPPDTGAAVSRGRKKQATVKLPSAIRLVDTFAVTESDVIDEVKSDLLLCISLHGTLSPEQVEELEQKRSSSNHRVRSFATFALVVRESHRHGLRCLGKCADASSISAAHRVELRTLASELVDVLKNTNTIHDESERQHTLRIGASLLWNLVLPFLQTSTFGDAQAALAAVADVSQTFMPALRKLFLQVATQQCHTAFEEDNRSVLHQLLPLLQRECQRGEVDGAAPAWLFRLQWLHHQMAIREEPESSLTSQQDRCLFAIEQCRGIANPLKRIPVIKTAFRQLPSIVQESDAETAAAEATEPQKGTPTRGALSTRRSTVQLYRELLELCMQDLSASLFAVAMAVAEALRGLPCPLPGACDADIEEVRAAASLHAATILARRIEEAEPHGAQKDTRSVSVADPRSAATEESENRLAALLIEAAQRGAEVESRCSGSGGWIAANACVMFLNWKKPAYERGEYRAHLLELLDLQKLYTALYEHDQVQDVELLSDLTTSSVLGLVAEYLDTSNPPAGTGTSPLAKQMCRDGFAAHVRRLRTCAKCEPSSVQLRRAHAMCLEALQIIPGVKPKWFLAMLSSALARLVGDKPRYSPHPQEQLFILLGTLAGPSVMSEKVALLINDARPLLRKDPCVRLCAWVAAVAMQLGQEEVALECCEMADRLYASNRLGWGSLFELQSTFSSGGGALTGPSKTPDSGSHKKVSVEPAFVQVDVQSTFPKPDAEDWEAYAQLLSIKAQVGVQHLHGLNSVARNRAVQLLLKNCVNAAIAAAQGPTASKVEHITNAYTLYYTFLRTTRISLETATFVLPSLRMLLSKVLLGQLPKRSWSDSFTEVVYQLSCVLVHVSLSSEQEDDARQLVATLRHLRELLPPRYQKPLKDREVTEVCYRNPSVDDFLQRSKNMEAELQARGWMIVAVANNDSSVETETFALALAAAQGGSLATAQCLFEIAYVTSFRRGDSTPLALVTRHLQEALRILEGLPETAPLLQSLEETDRWHATLADASLTATFLRSQAPRRFPHNGDAASGAAEAAGGERQAAPLKALVKAHSTKVTGVTFHHAFLGLRIISLLFRATPTHDVVKVGAASVKTAKYATTPASRRDCANVMLDYVSCLWHLSAKWLCDGATDEDTVVLKLPTDKSLYYSYAEPSAAAQRLRRCVPDEEFKLNTEGLWQCLLDLGDYLARTGDEPYAFMVYSWVRFSVALAFGDARGDSRCGLAHRLCNWKMCATAASSGLSDAPYVAALTRLADARSLVEEAVKRDVEGKCVSPSWEAAMVVGECEVRIHLGQTEQAATLAEDVLCQGLECASWNTAATRARALRVRARHEAIRLRYGDALRTLQQAFHLIGAATPSSASSVISVRLWTELCSDRLAVLIDSQSTAEAVQWAGMVRQRLHQWRAAASASAMQVDTTHTACVRADVEDGLELWINRLASTVTSQLPVDALSYQAGSSAPAQRWPHTEELLHELLLVAEGSTTLHSCLYTTHAKWHVRDRVTPQWLAEHSANVDEVRTRLLVLLAEMRVLDELSLRLQTAPASSKVGVGSPGQVEVAAATATSMSFWLGALVYWTAVDRLEASVLASCLLVAFRRLSMEDLQLPTSSAPAHFEREVLRFIRGATSSSSAATVDSAPHAVEQAVMVGARWQSDVARETDELQQALQHYNVTDARAPSMTDVSAVPALLEKAAVHCRQWPHTRLAAAIMLAVAQVEVLQRIENQLEQCDHLVGEELQTQTHALLTTAWSRARLIPAHIEKPGNHMRKGMPAGKQRTLSEPSASASVRPLPKEEEALVQRISLGIEVAVHHGHLDVAADLSEALSHLAVLLDRPHIAAAAAEQAQANQLVGHLWRSCVHEMTDSAEGWLWRQMLAVQPLFTNCTLYTQLADQALTATPMERGLRSCRLLCVEPEEEVAAVTSMGPGKGGHATEVSPYAIDGAVLSVAMGNCRTGFCIVTLRHPDGAVEGRRRHVPEQMWVTLAATLQRTETQKQEQLAGTEDVRIDGAEERVTAADLSSTLAELNTVAVELFGEFQASLQQYCEKTPLYLCLAPQLQPFPWEQTNVLSCCPVVLRELGAAAVVSKTGELQRSGKRTLQHPPRTAGPSSTKGSSAGPLVCLIDLFGDHRESVPATCGTEQSKSKVSPQCLLTCSSAGVPPDAVYLTWMLRNTAPGALIVNMCGNLTDALPWSYFASLRFSQLHSVVLADGAFNASSQKREEQLRLLASTTRIGKAGSPSSYPRWMTATLFLLRGATFVAANTLPCSPCVTDALARRCLSSASSGKALVEQLRGKTKDIKIPFVTLYGVPGGGFSKAKA</sequence>
<dbReference type="PhylomeDB" id="E9B5K6"/>
<organism evidence="2 3">
    <name type="scientific">Leishmania mexicana (strain MHOM/GT/2001/U1103)</name>
    <dbReference type="NCBI Taxonomy" id="929439"/>
    <lineage>
        <taxon>Eukaryota</taxon>
        <taxon>Discoba</taxon>
        <taxon>Euglenozoa</taxon>
        <taxon>Kinetoplastea</taxon>
        <taxon>Metakinetoplastina</taxon>
        <taxon>Trypanosomatida</taxon>
        <taxon>Trypanosomatidae</taxon>
        <taxon>Leishmaniinae</taxon>
        <taxon>Leishmania</taxon>
    </lineage>
</organism>
<dbReference type="Pfam" id="PF25439">
    <property type="entry name" value="TPR_CFAP46_N"/>
    <property type="match status" value="1"/>
</dbReference>
<dbReference type="InterPro" id="IPR057466">
    <property type="entry name" value="CFAP46_TPR"/>
</dbReference>
<gene>
    <name evidence="2" type="ORF">LMXM_33_4110</name>
</gene>
<dbReference type="VEuPathDB" id="TriTrypDB:LmxM.33.4110"/>
<feature type="region of interest" description="Disordered" evidence="1">
    <location>
        <begin position="678"/>
        <end position="702"/>
    </location>
</feature>
<feature type="region of interest" description="Disordered" evidence="1">
    <location>
        <begin position="2370"/>
        <end position="2393"/>
    </location>
</feature>
<dbReference type="Proteomes" id="UP000007259">
    <property type="component" value="Chromosome 33"/>
</dbReference>
<proteinExistence type="predicted"/>
<feature type="region of interest" description="Disordered" evidence="1">
    <location>
        <begin position="2041"/>
        <end position="2070"/>
    </location>
</feature>
<dbReference type="RefSeq" id="XP_003878973.1">
    <property type="nucleotide sequence ID" value="XM_003878924.1"/>
</dbReference>
<accession>E9B5K6</accession>
<name>E9B5K6_LEIMU</name>
<dbReference type="GeneID" id="13452581"/>
<keyword evidence="3" id="KW-1185">Reference proteome</keyword>
<dbReference type="OMA" id="VRLCAWV"/>
<reference evidence="2 3" key="1">
    <citation type="journal article" date="2011" name="Genome Res.">
        <title>Chromosome and gene copy number variation allow major structural change between species and strains of Leishmania.</title>
        <authorList>
            <person name="Rogers M.B."/>
            <person name="Hilley J.D."/>
            <person name="Dickens N.J."/>
            <person name="Wilkes J."/>
            <person name="Bates P.A."/>
            <person name="Depledge D.P."/>
            <person name="Harris D."/>
            <person name="Her Y."/>
            <person name="Herzyk P."/>
            <person name="Imamura H."/>
            <person name="Otto T.D."/>
            <person name="Sanders M."/>
            <person name="Seeger K."/>
            <person name="Dujardin J.C."/>
            <person name="Berriman M."/>
            <person name="Smith D.F."/>
            <person name="Hertz-Fowler C."/>
            <person name="Mottram J.C."/>
        </authorList>
    </citation>
    <scope>NUCLEOTIDE SEQUENCE [LARGE SCALE GENOMIC DNA]</scope>
    <source>
        <strain evidence="2 3">MHOM/GT/2001/U1103</strain>
    </source>
</reference>